<evidence type="ECO:0000313" key="4">
    <source>
        <dbReference type="Ensembl" id="ENSLBEP00000024562.1"/>
    </source>
</evidence>
<accession>A0A3Q3FWL7</accession>
<keyword evidence="5" id="KW-1185">Reference proteome</keyword>
<dbReference type="GO" id="GO:0005886">
    <property type="term" value="C:plasma membrane"/>
    <property type="evidence" value="ECO:0007669"/>
    <property type="project" value="UniProtKB-SubCell"/>
</dbReference>
<dbReference type="STRING" id="56723.ENSLBEP00000024562"/>
<evidence type="ECO:0000256" key="1">
    <source>
        <dbReference type="ARBA" id="ARBA00006528"/>
    </source>
</evidence>
<keyword evidence="3" id="KW-0812">Transmembrane</keyword>
<evidence type="ECO:0000256" key="2">
    <source>
        <dbReference type="PIRNR" id="PIRNR026166"/>
    </source>
</evidence>
<feature type="transmembrane region" description="Helical" evidence="3">
    <location>
        <begin position="12"/>
        <end position="29"/>
    </location>
</feature>
<keyword evidence="2" id="KW-0769">Symport</keyword>
<keyword evidence="2" id="KW-0813">Transport</keyword>
<dbReference type="GO" id="GO:0006814">
    <property type="term" value="P:sodium ion transport"/>
    <property type="evidence" value="ECO:0007669"/>
    <property type="project" value="UniProtKB-UniRule"/>
</dbReference>
<dbReference type="GeneTree" id="ENSGT00390000011932"/>
<dbReference type="Proteomes" id="UP000261660">
    <property type="component" value="Unplaced"/>
</dbReference>
<keyword evidence="2" id="KW-1003">Cell membrane</keyword>
<keyword evidence="2" id="KW-0256">Endoplasmic reticulum</keyword>
<comment type="similarity">
    <text evidence="1 2">Belongs to the bile acid:sodium symporter (BASS) (TC 2.A.28) family.</text>
</comment>
<comment type="subcellular location">
    <subcellularLocation>
        <location evidence="2">Cell membrane</location>
    </subcellularLocation>
    <subcellularLocation>
        <location evidence="2">Endoplasmic reticulum membrane</location>
    </subcellularLocation>
</comment>
<dbReference type="AlphaFoldDB" id="A0A3Q3FWL7"/>
<feature type="transmembrane region" description="Helical" evidence="3">
    <location>
        <begin position="70"/>
        <end position="92"/>
    </location>
</feature>
<feature type="transmembrane region" description="Helical" evidence="3">
    <location>
        <begin position="197"/>
        <end position="219"/>
    </location>
</feature>
<dbReference type="PANTHER" id="PTHR18640:SF5">
    <property type="entry name" value="SODIUM_BILE ACID COTRANSPORTER 7"/>
    <property type="match status" value="1"/>
</dbReference>
<dbReference type="PANTHER" id="PTHR18640">
    <property type="entry name" value="SOLUTE CARRIER FAMILY 10 MEMBER 7"/>
    <property type="match status" value="1"/>
</dbReference>
<sequence length="369" mass="40437">MGLLARIRKEWFIIGIVLVILSAKVHPSVGVKGGPLKPEITVAYIAVSLIFFNSGLSLRSEELTSALLHVRLHLLVQTFTLVFIPLAVWLLLQVLTLTAIDQWLLRGLQTVSCMPPPVSSAVILTKAVGGNEAAAIFNSAFGSFLVRFLKVCRFNNLISESESKLNSVSVLLQGIIVTPVLLLLFLGSSSSVPFSSIFSQLFMTVVVPLILGQVCRSFLREYLERRKPPFGAVSSAVLLMIIYTTFCDTFSNPDIELDPTSLLLVVLIIFSLQLSFMLLTFAFSTRSGSGFSPADTVAIMFCSTHKSLTLGIPMLKIVFEGYEHLSLISVPLLIYHPAQILLGSVLVPTIRTWMVSRQKAVKLSTLQPI</sequence>
<protein>
    <recommendedName>
        <fullName evidence="2">Sodium/bile acid cotransporter</fullName>
    </recommendedName>
</protein>
<dbReference type="InterPro" id="IPR016833">
    <property type="entry name" value="Put_Na-Bile_cotransptr"/>
</dbReference>
<keyword evidence="2 3" id="KW-0472">Membrane</keyword>
<feature type="transmembrane region" description="Helical" evidence="3">
    <location>
        <begin position="263"/>
        <end position="285"/>
    </location>
</feature>
<feature type="transmembrane region" description="Helical" evidence="3">
    <location>
        <begin position="41"/>
        <end position="58"/>
    </location>
</feature>
<comment type="function">
    <text evidence="2">Does not show transport activity towards bile acids or steroid sulfates.</text>
</comment>
<reference evidence="4" key="1">
    <citation type="submission" date="2025-08" db="UniProtKB">
        <authorList>
            <consortium name="Ensembl"/>
        </authorList>
    </citation>
    <scope>IDENTIFICATION</scope>
</reference>
<feature type="transmembrane region" description="Helical" evidence="3">
    <location>
        <begin position="133"/>
        <end position="149"/>
    </location>
</feature>
<dbReference type="GO" id="GO:0030282">
    <property type="term" value="P:bone mineralization"/>
    <property type="evidence" value="ECO:0007669"/>
    <property type="project" value="Ensembl"/>
</dbReference>
<dbReference type="GO" id="GO:0005789">
    <property type="term" value="C:endoplasmic reticulum membrane"/>
    <property type="evidence" value="ECO:0007669"/>
    <property type="project" value="UniProtKB-SubCell"/>
</dbReference>
<dbReference type="GO" id="GO:0051216">
    <property type="term" value="P:cartilage development"/>
    <property type="evidence" value="ECO:0007669"/>
    <property type="project" value="Ensembl"/>
</dbReference>
<dbReference type="PIRSF" id="PIRSF026166">
    <property type="entry name" value="UCP026166"/>
    <property type="match status" value="1"/>
</dbReference>
<dbReference type="InterPro" id="IPR038770">
    <property type="entry name" value="Na+/solute_symporter_sf"/>
</dbReference>
<evidence type="ECO:0000313" key="5">
    <source>
        <dbReference type="Proteomes" id="UP000261660"/>
    </source>
</evidence>
<dbReference type="Pfam" id="PF13593">
    <property type="entry name" value="SBF_like"/>
    <property type="match status" value="2"/>
</dbReference>
<reference evidence="4" key="2">
    <citation type="submission" date="2025-09" db="UniProtKB">
        <authorList>
            <consortium name="Ensembl"/>
        </authorList>
    </citation>
    <scope>IDENTIFICATION</scope>
</reference>
<keyword evidence="2" id="KW-0406">Ion transport</keyword>
<keyword evidence="3" id="KW-1133">Transmembrane helix</keyword>
<dbReference type="Gene3D" id="1.20.1530.20">
    <property type="match status" value="1"/>
</dbReference>
<name>A0A3Q3FWL7_9LABR</name>
<keyword evidence="2" id="KW-0915">Sodium</keyword>
<feature type="transmembrane region" description="Helical" evidence="3">
    <location>
        <begin position="231"/>
        <end position="251"/>
    </location>
</feature>
<dbReference type="FunCoup" id="A0A3Q3FWL7">
    <property type="interactions" value="123"/>
</dbReference>
<evidence type="ECO:0000256" key="3">
    <source>
        <dbReference type="SAM" id="Phobius"/>
    </source>
</evidence>
<feature type="transmembrane region" description="Helical" evidence="3">
    <location>
        <begin position="297"/>
        <end position="319"/>
    </location>
</feature>
<dbReference type="InParanoid" id="A0A3Q3FWL7"/>
<keyword evidence="2" id="KW-0739">Sodium transport</keyword>
<dbReference type="Ensembl" id="ENSLBET00000025826.1">
    <property type="protein sequence ID" value="ENSLBEP00000024562.1"/>
    <property type="gene ID" value="ENSLBEG00000018782.1"/>
</dbReference>
<feature type="transmembrane region" description="Helical" evidence="3">
    <location>
        <begin position="170"/>
        <end position="191"/>
    </location>
</feature>
<feature type="transmembrane region" description="Helical" evidence="3">
    <location>
        <begin position="325"/>
        <end position="347"/>
    </location>
</feature>
<dbReference type="GO" id="GO:0015293">
    <property type="term" value="F:symporter activity"/>
    <property type="evidence" value="ECO:0007669"/>
    <property type="project" value="UniProtKB-UniRule"/>
</dbReference>
<proteinExistence type="inferred from homology"/>
<organism evidence="4 5">
    <name type="scientific">Labrus bergylta</name>
    <name type="common">ballan wrasse</name>
    <dbReference type="NCBI Taxonomy" id="56723"/>
    <lineage>
        <taxon>Eukaryota</taxon>
        <taxon>Metazoa</taxon>
        <taxon>Chordata</taxon>
        <taxon>Craniata</taxon>
        <taxon>Vertebrata</taxon>
        <taxon>Euteleostomi</taxon>
        <taxon>Actinopterygii</taxon>
        <taxon>Neopterygii</taxon>
        <taxon>Teleostei</taxon>
        <taxon>Neoteleostei</taxon>
        <taxon>Acanthomorphata</taxon>
        <taxon>Eupercaria</taxon>
        <taxon>Labriformes</taxon>
        <taxon>Labridae</taxon>
        <taxon>Labrus</taxon>
    </lineage>
</organism>